<dbReference type="Pfam" id="PF09393">
    <property type="entry name" value="DUF2001"/>
    <property type="match status" value="1"/>
</dbReference>
<comment type="caution">
    <text evidence="1">The sequence shown here is derived from an EMBL/GenBank/DDBJ whole genome shotgun (WGS) entry which is preliminary data.</text>
</comment>
<dbReference type="InterPro" id="IPR038628">
    <property type="entry name" value="XkdM-like_sf"/>
</dbReference>
<evidence type="ECO:0000313" key="1">
    <source>
        <dbReference type="EMBL" id="MEQ2372554.1"/>
    </source>
</evidence>
<accession>A0ABV1BIV3</accession>
<proteinExistence type="predicted"/>
<protein>
    <submittedName>
        <fullName evidence="1">Phage tail tube protein</fullName>
    </submittedName>
</protein>
<dbReference type="SUPFAM" id="SSF69279">
    <property type="entry name" value="Phage tail proteins"/>
    <property type="match status" value="1"/>
</dbReference>
<dbReference type="InterPro" id="IPR018989">
    <property type="entry name" value="DUF2001"/>
</dbReference>
<evidence type="ECO:0000313" key="2">
    <source>
        <dbReference type="Proteomes" id="UP001473063"/>
    </source>
</evidence>
<reference evidence="1 2" key="1">
    <citation type="submission" date="2024-03" db="EMBL/GenBank/DDBJ databases">
        <title>Human intestinal bacterial collection.</title>
        <authorList>
            <person name="Pauvert C."/>
            <person name="Hitch T.C.A."/>
            <person name="Clavel T."/>
        </authorList>
    </citation>
    <scope>NUCLEOTIDE SEQUENCE [LARGE SCALE GENOMIC DNA]</scope>
    <source>
        <strain evidence="1 2">CLA-JM-H16</strain>
    </source>
</reference>
<name>A0ABV1BIV3_9FIRM</name>
<gene>
    <name evidence="1" type="ORF">WMO28_16880</name>
</gene>
<dbReference type="Proteomes" id="UP001473063">
    <property type="component" value="Unassembled WGS sequence"/>
</dbReference>
<sequence length="133" mass="14671">MNGTFGELWIDADYMAETTALQAKMKFDTAEVTQARNLKKGYKVTGISGSGTVKLNKVTSYWLKRAAQAIKKGKAIRGTIISNLDDPEAFGGERVRLKDCIFTEIPIADWEAGKLGEESIPFNFSDFDVLDAI</sequence>
<dbReference type="EMBL" id="JBBMEJ010000056">
    <property type="protein sequence ID" value="MEQ2372554.1"/>
    <property type="molecule type" value="Genomic_DNA"/>
</dbReference>
<keyword evidence="2" id="KW-1185">Reference proteome</keyword>
<dbReference type="RefSeq" id="WP_349057746.1">
    <property type="nucleotide sequence ID" value="NZ_JBBMEJ010000056.1"/>
</dbReference>
<organism evidence="1 2">
    <name type="scientific">Blautia aquisgranensis</name>
    <dbReference type="NCBI Taxonomy" id="3133153"/>
    <lineage>
        <taxon>Bacteria</taxon>
        <taxon>Bacillati</taxon>
        <taxon>Bacillota</taxon>
        <taxon>Clostridia</taxon>
        <taxon>Lachnospirales</taxon>
        <taxon>Lachnospiraceae</taxon>
        <taxon>Blautia</taxon>
    </lineage>
</organism>
<dbReference type="Gene3D" id="2.30.110.40">
    <property type="entry name" value="Phage tail tube protein"/>
    <property type="match status" value="1"/>
</dbReference>